<sequence length="487" mass="55366">MRHFINVLASLARATKPVWAGLCLLLPLFAVTGYGQTKEQGTRGNYPMQIDLPLLDMPFQRDAALAGELFDSYSMQQALAVTQNLHRVNYHFNNKLWHGIIRPDSKRKHVYNRIAANVTSGLVDYVFTYYGVVFSAQWLHEEFHRAGLTIRGLSSYDETYNRLNGGLANGSVSRVKDEDLIRMKKDAPQELVRSFAAGIESEFLLLRGLQKDNFFGGAKHANIALNILLTKHAIDYVNQFKRIGYNASIDSMNAHGLAVADRDFVGWDFTPWVYDLHRPDEPYEARGRHPSGVGIDRAIKTTALTGEELRYLKRMGNLQYLNFVSPFMIGINRIRLNDQTAFNVAVRHYLNSFGYDLTADFFIDHRDKQYLFSLHGYRNKHRLLPGIEMERSPHAFDLMGDDRLLLQPMAMLWLQPGDFYDRRARPGGLLRLQGAYSLGNTWRVVATAEAKTAGWVAGNPYLDAKASLRLGIAAFFHANNRRTTVLM</sequence>
<proteinExistence type="predicted"/>
<dbReference type="OrthoDB" id="9553486at2"/>
<reference evidence="1 2" key="1">
    <citation type="submission" date="2017-02" db="EMBL/GenBank/DDBJ databases">
        <authorList>
            <person name="Peterson S.W."/>
        </authorList>
    </citation>
    <scope>NUCLEOTIDE SEQUENCE [LARGE SCALE GENOMIC DNA]</scope>
    <source>
        <strain evidence="1 2">DSM 22899</strain>
    </source>
</reference>
<gene>
    <name evidence="1" type="ORF">SAMN05660226_03256</name>
</gene>
<keyword evidence="2" id="KW-1185">Reference proteome</keyword>
<name>A0A1T5ECS0_9SPHI</name>
<evidence type="ECO:0000313" key="1">
    <source>
        <dbReference type="EMBL" id="SKB81599.1"/>
    </source>
</evidence>
<organism evidence="1 2">
    <name type="scientific">Parapedobacter luteus</name>
    <dbReference type="NCBI Taxonomy" id="623280"/>
    <lineage>
        <taxon>Bacteria</taxon>
        <taxon>Pseudomonadati</taxon>
        <taxon>Bacteroidota</taxon>
        <taxon>Sphingobacteriia</taxon>
        <taxon>Sphingobacteriales</taxon>
        <taxon>Sphingobacteriaceae</taxon>
        <taxon>Parapedobacter</taxon>
    </lineage>
</organism>
<protein>
    <submittedName>
        <fullName evidence="1">Uncharacterized protein</fullName>
    </submittedName>
</protein>
<dbReference type="EMBL" id="FUYS01000009">
    <property type="protein sequence ID" value="SKB81599.1"/>
    <property type="molecule type" value="Genomic_DNA"/>
</dbReference>
<dbReference type="AlphaFoldDB" id="A0A1T5ECS0"/>
<dbReference type="Proteomes" id="UP000190541">
    <property type="component" value="Unassembled WGS sequence"/>
</dbReference>
<evidence type="ECO:0000313" key="2">
    <source>
        <dbReference type="Proteomes" id="UP000190541"/>
    </source>
</evidence>
<accession>A0A1T5ECS0</accession>
<dbReference type="RefSeq" id="WP_079717911.1">
    <property type="nucleotide sequence ID" value="NZ_FUYS01000009.1"/>
</dbReference>
<dbReference type="STRING" id="623280.SAMN05660226_03256"/>